<name>A0A318R691_PROMR</name>
<comment type="caution">
    <text evidence="1">The sequence shown here is derived from an EMBL/GenBank/DDBJ whole genome shotgun (WGS) entry which is preliminary data.</text>
</comment>
<evidence type="ECO:0000313" key="1">
    <source>
        <dbReference type="EMBL" id="PYE03238.1"/>
    </source>
</evidence>
<dbReference type="AlphaFoldDB" id="A0A318R691"/>
<reference evidence="1 2" key="1">
    <citation type="journal article" date="2018" name="Appl. Environ. Microbiol.">
        <title>Genome rearrangement shapes Prochlorococcus ecological adaptation.</title>
        <authorList>
            <person name="Yan W."/>
            <person name="Wei S."/>
            <person name="Wang Q."/>
            <person name="Xiao X."/>
            <person name="Zeng Q."/>
            <person name="Jiao N."/>
            <person name="Zhang R."/>
        </authorList>
    </citation>
    <scope>NUCLEOTIDE SEQUENCE [LARGE SCALE GENOMIC DNA]</scope>
    <source>
        <strain evidence="1 2">XMU1408</strain>
    </source>
</reference>
<sequence>MMDSLKAKSLANELNELACKGCTEGWLEKHDGLLDPIQEIIECGSLGFITPERQERLINEVKEIKAKN</sequence>
<dbReference type="Proteomes" id="UP000247807">
    <property type="component" value="Unassembled WGS sequence"/>
</dbReference>
<dbReference type="OrthoDB" id="541576at2"/>
<accession>A0A318R691</accession>
<gene>
    <name evidence="1" type="ORF">DNJ73_05735</name>
</gene>
<evidence type="ECO:0000313" key="2">
    <source>
        <dbReference type="Proteomes" id="UP000247807"/>
    </source>
</evidence>
<proteinExistence type="predicted"/>
<dbReference type="EMBL" id="QJUE01000002">
    <property type="protein sequence ID" value="PYE03238.1"/>
    <property type="molecule type" value="Genomic_DNA"/>
</dbReference>
<protein>
    <submittedName>
        <fullName evidence="1">Uncharacterized protein</fullName>
    </submittedName>
</protein>
<organism evidence="1 2">
    <name type="scientific">Prochlorococcus marinus XMU1408</name>
    <dbReference type="NCBI Taxonomy" id="2213228"/>
    <lineage>
        <taxon>Bacteria</taxon>
        <taxon>Bacillati</taxon>
        <taxon>Cyanobacteriota</taxon>
        <taxon>Cyanophyceae</taxon>
        <taxon>Synechococcales</taxon>
        <taxon>Prochlorococcaceae</taxon>
        <taxon>Prochlorococcus</taxon>
    </lineage>
</organism>